<protein>
    <submittedName>
        <fullName evidence="3">Universal stress protein</fullName>
    </submittedName>
</protein>
<evidence type="ECO:0000259" key="2">
    <source>
        <dbReference type="Pfam" id="PF00582"/>
    </source>
</evidence>
<evidence type="ECO:0000313" key="4">
    <source>
        <dbReference type="Proteomes" id="UP000436522"/>
    </source>
</evidence>
<dbReference type="EMBL" id="BLIV01000005">
    <property type="protein sequence ID" value="GFE51135.1"/>
    <property type="molecule type" value="Genomic_DNA"/>
</dbReference>
<organism evidence="3 4">
    <name type="scientific">Roseobacter cerasinus</name>
    <dbReference type="NCBI Taxonomy" id="2602289"/>
    <lineage>
        <taxon>Bacteria</taxon>
        <taxon>Pseudomonadati</taxon>
        <taxon>Pseudomonadota</taxon>
        <taxon>Alphaproteobacteria</taxon>
        <taxon>Rhodobacterales</taxon>
        <taxon>Roseobacteraceae</taxon>
        <taxon>Roseobacter</taxon>
    </lineage>
</organism>
<dbReference type="Gene3D" id="3.40.50.12370">
    <property type="match status" value="1"/>
</dbReference>
<dbReference type="RefSeq" id="WP_159978539.1">
    <property type="nucleotide sequence ID" value="NZ_BLIV01000005.1"/>
</dbReference>
<dbReference type="PRINTS" id="PR01438">
    <property type="entry name" value="UNVRSLSTRESS"/>
</dbReference>
<dbReference type="Pfam" id="PF00582">
    <property type="entry name" value="Usp"/>
    <property type="match status" value="1"/>
</dbReference>
<name>A0A640VW55_9RHOB</name>
<evidence type="ECO:0000313" key="3">
    <source>
        <dbReference type="EMBL" id="GFE51135.1"/>
    </source>
</evidence>
<sequence>MSFKSLFTATTSFDGHRAALAQAAELTKALDAHLDVMCLGMDRSRSNYYEVGSNAIIVQAALEEAHKKAGAVQKDIEDWLAPGTLRWSTQKSIATLADVGRPLSKAARFTDLSVVPLPYRKTSTNEENLILEAILFDAASPTIVMPDVDPVSDPSCIVIGWNESAEALRAIRAALPFLKAAKDVHIAIIDPPEHAADRSDPGGALAVMLSRHGINCDIQVISRNGARVSERLQRHVTEMGADMLVMGAYGHSRFREALLGGATREMLEHAKVPVFMAH</sequence>
<gene>
    <name evidence="3" type="ORF">So717_28880</name>
</gene>
<dbReference type="InterPro" id="IPR006016">
    <property type="entry name" value="UspA"/>
</dbReference>
<comment type="caution">
    <text evidence="3">The sequence shown here is derived from an EMBL/GenBank/DDBJ whole genome shotgun (WGS) entry which is preliminary data.</text>
</comment>
<feature type="domain" description="UspA" evidence="2">
    <location>
        <begin position="162"/>
        <end position="277"/>
    </location>
</feature>
<dbReference type="OrthoDB" id="9804721at2"/>
<evidence type="ECO:0000256" key="1">
    <source>
        <dbReference type="ARBA" id="ARBA00008791"/>
    </source>
</evidence>
<dbReference type="CDD" id="cd00293">
    <property type="entry name" value="USP-like"/>
    <property type="match status" value="1"/>
</dbReference>
<reference evidence="3 4" key="1">
    <citation type="submission" date="2019-12" db="EMBL/GenBank/DDBJ databases">
        <title>Roseobacter cerasinus sp. nov., isolated from seawater around aquaculture.</title>
        <authorList>
            <person name="Muramatsu S."/>
            <person name="Takabe Y."/>
            <person name="Mori K."/>
            <person name="Takaichi S."/>
            <person name="Hanada S."/>
        </authorList>
    </citation>
    <scope>NUCLEOTIDE SEQUENCE [LARGE SCALE GENOMIC DNA]</scope>
    <source>
        <strain evidence="3 4">AI77</strain>
    </source>
</reference>
<proteinExistence type="inferred from homology"/>
<dbReference type="Proteomes" id="UP000436522">
    <property type="component" value="Unassembled WGS sequence"/>
</dbReference>
<keyword evidence="4" id="KW-1185">Reference proteome</keyword>
<dbReference type="InterPro" id="IPR006015">
    <property type="entry name" value="Universal_stress_UspA"/>
</dbReference>
<dbReference type="AlphaFoldDB" id="A0A640VW55"/>
<accession>A0A640VW55</accession>
<comment type="similarity">
    <text evidence="1">Belongs to the universal stress protein A family.</text>
</comment>
<dbReference type="SUPFAM" id="SSF52402">
    <property type="entry name" value="Adenine nucleotide alpha hydrolases-like"/>
    <property type="match status" value="1"/>
</dbReference>